<dbReference type="InterPro" id="IPR036291">
    <property type="entry name" value="NAD(P)-bd_dom_sf"/>
</dbReference>
<dbReference type="PANTHER" id="PTHR43550:SF3">
    <property type="entry name" value="3-KETODIHYDROSPHINGOSINE REDUCTASE"/>
    <property type="match status" value="1"/>
</dbReference>
<dbReference type="OrthoDB" id="10267115at2759"/>
<gene>
    <name evidence="2" type="ORF">BDV25DRAFT_142379</name>
</gene>
<keyword evidence="1" id="KW-0812">Transmembrane</keyword>
<dbReference type="InterPro" id="IPR002347">
    <property type="entry name" value="SDR_fam"/>
</dbReference>
<proteinExistence type="predicted"/>
<accession>A0A5N6TN65</accession>
<dbReference type="PRINTS" id="PR00081">
    <property type="entry name" value="GDHRDH"/>
</dbReference>
<keyword evidence="1" id="KW-1133">Transmembrane helix</keyword>
<reference evidence="2 3" key="1">
    <citation type="submission" date="2019-04" db="EMBL/GenBank/DDBJ databases">
        <title>Friends and foes A comparative genomics study of 23 Aspergillus species from section Flavi.</title>
        <authorList>
            <consortium name="DOE Joint Genome Institute"/>
            <person name="Kjaerbolling I."/>
            <person name="Vesth T."/>
            <person name="Frisvad J.C."/>
            <person name="Nybo J.L."/>
            <person name="Theobald S."/>
            <person name="Kildgaard S."/>
            <person name="Isbrandt T."/>
            <person name="Kuo A."/>
            <person name="Sato A."/>
            <person name="Lyhne E.K."/>
            <person name="Kogle M.E."/>
            <person name="Wiebenga A."/>
            <person name="Kun R.S."/>
            <person name="Lubbers R.J."/>
            <person name="Makela M.R."/>
            <person name="Barry K."/>
            <person name="Chovatia M."/>
            <person name="Clum A."/>
            <person name="Daum C."/>
            <person name="Haridas S."/>
            <person name="He G."/>
            <person name="LaButti K."/>
            <person name="Lipzen A."/>
            <person name="Mondo S."/>
            <person name="Riley R."/>
            <person name="Salamov A."/>
            <person name="Simmons B.A."/>
            <person name="Magnuson J.K."/>
            <person name="Henrissat B."/>
            <person name="Mortensen U.H."/>
            <person name="Larsen T.O."/>
            <person name="Devries R.P."/>
            <person name="Grigoriev I.V."/>
            <person name="Machida M."/>
            <person name="Baker S.E."/>
            <person name="Andersen M.R."/>
        </authorList>
    </citation>
    <scope>NUCLEOTIDE SEQUENCE [LARGE SCALE GENOMIC DNA]</scope>
    <source>
        <strain evidence="2 3">IBT 18842</strain>
    </source>
</reference>
<keyword evidence="1" id="KW-0472">Membrane</keyword>
<dbReference type="Proteomes" id="UP000325780">
    <property type="component" value="Unassembled WGS sequence"/>
</dbReference>
<dbReference type="GO" id="GO:0005789">
    <property type="term" value="C:endoplasmic reticulum membrane"/>
    <property type="evidence" value="ECO:0007669"/>
    <property type="project" value="TreeGrafter"/>
</dbReference>
<name>A0A5N6TN65_ASPAV</name>
<organism evidence="2 3">
    <name type="scientific">Aspergillus avenaceus</name>
    <dbReference type="NCBI Taxonomy" id="36643"/>
    <lineage>
        <taxon>Eukaryota</taxon>
        <taxon>Fungi</taxon>
        <taxon>Dikarya</taxon>
        <taxon>Ascomycota</taxon>
        <taxon>Pezizomycotina</taxon>
        <taxon>Eurotiomycetes</taxon>
        <taxon>Eurotiomycetidae</taxon>
        <taxon>Eurotiales</taxon>
        <taxon>Aspergillaceae</taxon>
        <taxon>Aspergillus</taxon>
        <taxon>Aspergillus subgen. Circumdati</taxon>
    </lineage>
</organism>
<dbReference type="PANTHER" id="PTHR43550">
    <property type="entry name" value="3-KETODIHYDROSPHINGOSINE REDUCTASE"/>
    <property type="match status" value="1"/>
</dbReference>
<dbReference type="EMBL" id="ML742189">
    <property type="protein sequence ID" value="KAE8147813.1"/>
    <property type="molecule type" value="Genomic_DNA"/>
</dbReference>
<dbReference type="Gene3D" id="3.40.50.720">
    <property type="entry name" value="NAD(P)-binding Rossmann-like Domain"/>
    <property type="match status" value="1"/>
</dbReference>
<dbReference type="SUPFAM" id="SSF51735">
    <property type="entry name" value="NAD(P)-binding Rossmann-fold domains"/>
    <property type="match status" value="1"/>
</dbReference>
<dbReference type="GO" id="GO:0047560">
    <property type="term" value="F:3-dehydrosphinganine reductase activity"/>
    <property type="evidence" value="ECO:0007669"/>
    <property type="project" value="TreeGrafter"/>
</dbReference>
<feature type="transmembrane region" description="Helical" evidence="1">
    <location>
        <begin position="274"/>
        <end position="293"/>
    </location>
</feature>
<dbReference type="AlphaFoldDB" id="A0A5N6TN65"/>
<dbReference type="GO" id="GO:0030148">
    <property type="term" value="P:sphingolipid biosynthetic process"/>
    <property type="evidence" value="ECO:0007669"/>
    <property type="project" value="TreeGrafter"/>
</dbReference>
<dbReference type="Pfam" id="PF00106">
    <property type="entry name" value="adh_short"/>
    <property type="match status" value="1"/>
</dbReference>
<evidence type="ECO:0000313" key="3">
    <source>
        <dbReference type="Proteomes" id="UP000325780"/>
    </source>
</evidence>
<dbReference type="GO" id="GO:0006666">
    <property type="term" value="P:3-keto-sphinganine metabolic process"/>
    <property type="evidence" value="ECO:0007669"/>
    <property type="project" value="TreeGrafter"/>
</dbReference>
<keyword evidence="3" id="KW-1185">Reference proteome</keyword>
<evidence type="ECO:0000256" key="1">
    <source>
        <dbReference type="SAM" id="Phobius"/>
    </source>
</evidence>
<evidence type="ECO:0000313" key="2">
    <source>
        <dbReference type="EMBL" id="KAE8147813.1"/>
    </source>
</evidence>
<protein>
    <submittedName>
        <fullName evidence="2">NAD(P)-binding protein</fullName>
    </submittedName>
</protein>
<sequence>MFKNKFAVDGKLVVIAGGSRGLGKAIALELASKGANLLILARNEASLQTTQRDVEAACRSSKQIIDARVVDLTKPCQINRALSNYHPPDILICTAGGTPNQVGFLADISPEAITSCLESNYYTTIFIVQYYLKVWLVTPQSSTRHILLTSSTAAFLGLPGYVAYTPTKVAIRSLADTLRSELLLYGADAYKVHCSFPGTFLSESLLQEQEVKPGLLKELEGTDMPVDELKKNKPSARAVAKKIIRGVELGKTYIPVDFQTELLLNNMRGPSPRFWILWDFFLGIMASLVWWVFRVDFDRKTRRFGEVRGARDNRV</sequence>